<name>A0ABP4GGQ5_9ACTN</name>
<comment type="caution">
    <text evidence="3">The sequence shown here is derived from an EMBL/GenBank/DDBJ whole genome shotgun (WGS) entry which is preliminary data.</text>
</comment>
<dbReference type="EMBL" id="BAAALF010000014">
    <property type="protein sequence ID" value="GAA1224582.1"/>
    <property type="molecule type" value="Genomic_DNA"/>
</dbReference>
<gene>
    <name evidence="3" type="ORF">GCM10009665_13510</name>
</gene>
<feature type="compositionally biased region" description="Pro residues" evidence="1">
    <location>
        <begin position="256"/>
        <end position="265"/>
    </location>
</feature>
<keyword evidence="4" id="KW-1185">Reference proteome</keyword>
<feature type="transmembrane region" description="Helical" evidence="2">
    <location>
        <begin position="109"/>
        <end position="128"/>
    </location>
</feature>
<evidence type="ECO:0000256" key="1">
    <source>
        <dbReference type="SAM" id="MobiDB-lite"/>
    </source>
</evidence>
<keyword evidence="2" id="KW-1133">Transmembrane helix</keyword>
<feature type="transmembrane region" description="Helical" evidence="2">
    <location>
        <begin position="30"/>
        <end position="54"/>
    </location>
</feature>
<protein>
    <recommendedName>
        <fullName evidence="5">ABC transporter permease</fullName>
    </recommendedName>
</protein>
<evidence type="ECO:0000313" key="4">
    <source>
        <dbReference type="Proteomes" id="UP001500037"/>
    </source>
</evidence>
<organism evidence="3 4">
    <name type="scientific">Kitasatospora nipponensis</name>
    <dbReference type="NCBI Taxonomy" id="258049"/>
    <lineage>
        <taxon>Bacteria</taxon>
        <taxon>Bacillati</taxon>
        <taxon>Actinomycetota</taxon>
        <taxon>Actinomycetes</taxon>
        <taxon>Kitasatosporales</taxon>
        <taxon>Streptomycetaceae</taxon>
        <taxon>Kitasatospora</taxon>
    </lineage>
</organism>
<evidence type="ECO:0000256" key="2">
    <source>
        <dbReference type="SAM" id="Phobius"/>
    </source>
</evidence>
<feature type="transmembrane region" description="Helical" evidence="2">
    <location>
        <begin position="84"/>
        <end position="102"/>
    </location>
</feature>
<dbReference type="Proteomes" id="UP001500037">
    <property type="component" value="Unassembled WGS sequence"/>
</dbReference>
<dbReference type="RefSeq" id="WP_344440293.1">
    <property type="nucleotide sequence ID" value="NZ_BAAALF010000014.1"/>
</dbReference>
<feature type="compositionally biased region" description="Basic and acidic residues" evidence="1">
    <location>
        <begin position="266"/>
        <end position="292"/>
    </location>
</feature>
<keyword evidence="2" id="KW-0812">Transmembrane</keyword>
<feature type="transmembrane region" description="Helical" evidence="2">
    <location>
        <begin position="165"/>
        <end position="184"/>
    </location>
</feature>
<evidence type="ECO:0008006" key="5">
    <source>
        <dbReference type="Google" id="ProtNLM"/>
    </source>
</evidence>
<feature type="compositionally biased region" description="Low complexity" evidence="1">
    <location>
        <begin position="244"/>
        <end position="255"/>
    </location>
</feature>
<keyword evidence="2" id="KW-0472">Membrane</keyword>
<feature type="compositionally biased region" description="Basic and acidic residues" evidence="1">
    <location>
        <begin position="205"/>
        <end position="218"/>
    </location>
</feature>
<reference evidence="4" key="1">
    <citation type="journal article" date="2019" name="Int. J. Syst. Evol. Microbiol.">
        <title>The Global Catalogue of Microorganisms (GCM) 10K type strain sequencing project: providing services to taxonomists for standard genome sequencing and annotation.</title>
        <authorList>
            <consortium name="The Broad Institute Genomics Platform"/>
            <consortium name="The Broad Institute Genome Sequencing Center for Infectious Disease"/>
            <person name="Wu L."/>
            <person name="Ma J."/>
        </authorList>
    </citation>
    <scope>NUCLEOTIDE SEQUENCE [LARGE SCALE GENOMIC DNA]</scope>
    <source>
        <strain evidence="4">JCM 13004</strain>
    </source>
</reference>
<feature type="region of interest" description="Disordered" evidence="1">
    <location>
        <begin position="1"/>
        <end position="20"/>
    </location>
</feature>
<proteinExistence type="predicted"/>
<evidence type="ECO:0000313" key="3">
    <source>
        <dbReference type="EMBL" id="GAA1224582.1"/>
    </source>
</evidence>
<feature type="region of interest" description="Disordered" evidence="1">
    <location>
        <begin position="205"/>
        <end position="299"/>
    </location>
</feature>
<accession>A0ABP4GGQ5</accession>
<sequence>MTVPNTPPDAGLLPPAPQQPSRLQRGLRELWTAAPIGLVCLLLGVVMGLLWLWWAPEVPLVVHGQSVLYVDPEGEQRAAADGTFLLLGVGFGLLTAGGAFVATRQRGGGIAVAVLLAVGGLFGSLIAWKLGAALGPTTNLVGHAKQVGDGHTFYEALDLGAKGALLAWPMTAMVVLLGLSAALGKREEDPPPYWAGTPWALAGEDGHEHAHEHDEVERGGVWGVPGASGVADGPAAPDLPPLPGASAPPVDAAPAPAAPVAPRPEAPVDRTPEQRPGEDERAAEQHPADRRPGGSVSAG</sequence>